<evidence type="ECO:0000256" key="4">
    <source>
        <dbReference type="PROSITE-ProRule" id="PRU00335"/>
    </source>
</evidence>
<gene>
    <name evidence="6" type="ORF">DVA86_00675</name>
</gene>
<dbReference type="SUPFAM" id="SSF46689">
    <property type="entry name" value="Homeodomain-like"/>
    <property type="match status" value="1"/>
</dbReference>
<protein>
    <submittedName>
        <fullName evidence="6">TetR/AcrR family transcriptional regulator</fullName>
    </submittedName>
</protein>
<dbReference type="PRINTS" id="PR00455">
    <property type="entry name" value="HTHTETR"/>
</dbReference>
<proteinExistence type="predicted"/>
<organism evidence="6 7">
    <name type="scientific">Streptomyces armeniacus</name>
    <dbReference type="NCBI Taxonomy" id="83291"/>
    <lineage>
        <taxon>Bacteria</taxon>
        <taxon>Bacillati</taxon>
        <taxon>Actinomycetota</taxon>
        <taxon>Actinomycetes</taxon>
        <taxon>Kitasatosporales</taxon>
        <taxon>Streptomycetaceae</taxon>
        <taxon>Streptomyces</taxon>
    </lineage>
</organism>
<keyword evidence="3" id="KW-0804">Transcription</keyword>
<evidence type="ECO:0000256" key="1">
    <source>
        <dbReference type="ARBA" id="ARBA00023015"/>
    </source>
</evidence>
<dbReference type="InterPro" id="IPR036271">
    <property type="entry name" value="Tet_transcr_reg_TetR-rel_C_sf"/>
</dbReference>
<evidence type="ECO:0000313" key="7">
    <source>
        <dbReference type="Proteomes" id="UP000254425"/>
    </source>
</evidence>
<dbReference type="InterPro" id="IPR049445">
    <property type="entry name" value="TetR_SbtR-like_C"/>
</dbReference>
<accession>A0A345XIB1</accession>
<dbReference type="AlphaFoldDB" id="A0A345XIB1"/>
<dbReference type="InterPro" id="IPR001647">
    <property type="entry name" value="HTH_TetR"/>
</dbReference>
<feature type="DNA-binding region" description="H-T-H motif" evidence="4">
    <location>
        <begin position="47"/>
        <end position="66"/>
    </location>
</feature>
<dbReference type="Pfam" id="PF21597">
    <property type="entry name" value="TetR_C_43"/>
    <property type="match status" value="1"/>
</dbReference>
<evidence type="ECO:0000313" key="6">
    <source>
        <dbReference type="EMBL" id="AXK31377.1"/>
    </source>
</evidence>
<evidence type="ECO:0000256" key="2">
    <source>
        <dbReference type="ARBA" id="ARBA00023125"/>
    </source>
</evidence>
<dbReference type="Gene3D" id="1.10.357.10">
    <property type="entry name" value="Tetracycline Repressor, domain 2"/>
    <property type="match status" value="1"/>
</dbReference>
<dbReference type="PANTHER" id="PTHR30055:SF234">
    <property type="entry name" value="HTH-TYPE TRANSCRIPTIONAL REGULATOR BETI"/>
    <property type="match status" value="1"/>
</dbReference>
<dbReference type="SUPFAM" id="SSF48498">
    <property type="entry name" value="Tetracyclin repressor-like, C-terminal domain"/>
    <property type="match status" value="1"/>
</dbReference>
<name>A0A345XIB1_9ACTN</name>
<dbReference type="PANTHER" id="PTHR30055">
    <property type="entry name" value="HTH-TYPE TRANSCRIPTIONAL REGULATOR RUTR"/>
    <property type="match status" value="1"/>
</dbReference>
<dbReference type="RefSeq" id="WP_208874846.1">
    <property type="nucleotide sequence ID" value="NZ_CP031320.1"/>
</dbReference>
<dbReference type="GO" id="GO:0003700">
    <property type="term" value="F:DNA-binding transcription factor activity"/>
    <property type="evidence" value="ECO:0007669"/>
    <property type="project" value="TreeGrafter"/>
</dbReference>
<keyword evidence="2 4" id="KW-0238">DNA-binding</keyword>
<keyword evidence="7" id="KW-1185">Reference proteome</keyword>
<dbReference type="InterPro" id="IPR009057">
    <property type="entry name" value="Homeodomain-like_sf"/>
</dbReference>
<evidence type="ECO:0000259" key="5">
    <source>
        <dbReference type="PROSITE" id="PS50977"/>
    </source>
</evidence>
<dbReference type="InterPro" id="IPR050109">
    <property type="entry name" value="HTH-type_TetR-like_transc_reg"/>
</dbReference>
<dbReference type="EMBL" id="CP031320">
    <property type="protein sequence ID" value="AXK31377.1"/>
    <property type="molecule type" value="Genomic_DNA"/>
</dbReference>
<dbReference type="Proteomes" id="UP000254425">
    <property type="component" value="Chromosome"/>
</dbReference>
<dbReference type="GO" id="GO:0000976">
    <property type="term" value="F:transcription cis-regulatory region binding"/>
    <property type="evidence" value="ECO:0007669"/>
    <property type="project" value="TreeGrafter"/>
</dbReference>
<dbReference type="KEGG" id="sarm:DVA86_00675"/>
<dbReference type="Pfam" id="PF00440">
    <property type="entry name" value="TetR_N"/>
    <property type="match status" value="1"/>
</dbReference>
<feature type="domain" description="HTH tetR-type" evidence="5">
    <location>
        <begin position="25"/>
        <end position="84"/>
    </location>
</feature>
<keyword evidence="1" id="KW-0805">Transcription regulation</keyword>
<evidence type="ECO:0000256" key="3">
    <source>
        <dbReference type="ARBA" id="ARBA00023163"/>
    </source>
</evidence>
<sequence>MAADSSQIAPAASADASDRLRADAERNRNRILDAAREAFAVRGLDVPMAAIARRAGVGVATLYRRFPTRESLVTEVFADQLASCAAVVDEALADPDPWRGFCTVVEKVCRMQLADRGFTAAFLSEFPDAVDFDRQRAHAERGFDALTRRAQEAGRLRADFHPDDLTLVLMANDGITAEAAGSAEAAAAASRRLVAFLLRSFRATPSVPVPPLPPPAAVGLCWPKSGPSGA</sequence>
<dbReference type="PROSITE" id="PS50977">
    <property type="entry name" value="HTH_TETR_2"/>
    <property type="match status" value="1"/>
</dbReference>
<reference evidence="6 7" key="1">
    <citation type="submission" date="2018-07" db="EMBL/GenBank/DDBJ databases">
        <title>Draft genome of the type strain Streptomyces armeniacus ATCC 15676.</title>
        <authorList>
            <person name="Labana P."/>
            <person name="Gosse J.T."/>
            <person name="Boddy C.N."/>
        </authorList>
    </citation>
    <scope>NUCLEOTIDE SEQUENCE [LARGE SCALE GENOMIC DNA]</scope>
    <source>
        <strain evidence="6 7">ATCC 15676</strain>
    </source>
</reference>